<keyword evidence="1" id="KW-0285">Flavoprotein</keyword>
<proteinExistence type="predicted"/>
<dbReference type="OrthoDB" id="6428468at2759"/>
<dbReference type="InterPro" id="IPR053998">
    <property type="entry name" value="ACDH-11_C"/>
</dbReference>
<keyword evidence="5" id="KW-1185">Reference proteome</keyword>
<dbReference type="Proteomes" id="UP000499080">
    <property type="component" value="Unassembled WGS sequence"/>
</dbReference>
<sequence>MVAKFVAKVMGDIRVAEVAVLLGKAEIGLSTADEQLLLRLLSPVMKLYTAKQAIAIVSEGLETFGGQGYMEDSRLPVLLRDVQVCSIWEGTTNVMSLDVIRSLLKTNSEALMSLEKNTILCLENGKKESALQESCIKIEKSMKYISTFIKENPGLLHIAARDISYSIARTYIGALLIDNATITKKATDIFTAQQWCKMQELCPLSLHQSYNSYAENDHETVMEGFLMN</sequence>
<protein>
    <submittedName>
        <fullName evidence="4">Acyl-CoA dehydrogenase family member 11</fullName>
    </submittedName>
</protein>
<accession>A0A4Y2AT03</accession>
<dbReference type="Gene3D" id="1.20.140.10">
    <property type="entry name" value="Butyryl-CoA Dehydrogenase, subunit A, domain 3"/>
    <property type="match status" value="1"/>
</dbReference>
<dbReference type="PANTHER" id="PTHR42707:SF2">
    <property type="entry name" value="ACD11 DEHYDROGENASE"/>
    <property type="match status" value="1"/>
</dbReference>
<dbReference type="AlphaFoldDB" id="A0A4Y2AT03"/>
<feature type="domain" description="Acyl-CoA dehydrogenase 11-like C-terminal" evidence="3">
    <location>
        <begin position="110"/>
        <end position="217"/>
    </location>
</feature>
<evidence type="ECO:0000259" key="2">
    <source>
        <dbReference type="Pfam" id="PF00441"/>
    </source>
</evidence>
<comment type="caution">
    <text evidence="4">The sequence shown here is derived from an EMBL/GenBank/DDBJ whole genome shotgun (WGS) entry which is preliminary data.</text>
</comment>
<dbReference type="Pfam" id="PF22217">
    <property type="entry name" value="ACDH-11_C"/>
    <property type="match status" value="1"/>
</dbReference>
<evidence type="ECO:0000313" key="4">
    <source>
        <dbReference type="EMBL" id="GBL82359.1"/>
    </source>
</evidence>
<reference evidence="4 5" key="1">
    <citation type="journal article" date="2019" name="Sci. Rep.">
        <title>Orb-weaving spider Araneus ventricosus genome elucidates the spidroin gene catalogue.</title>
        <authorList>
            <person name="Kono N."/>
            <person name="Nakamura H."/>
            <person name="Ohtoshi R."/>
            <person name="Moran D.A.P."/>
            <person name="Shinohara A."/>
            <person name="Yoshida Y."/>
            <person name="Fujiwara M."/>
            <person name="Mori M."/>
            <person name="Tomita M."/>
            <person name="Arakawa K."/>
        </authorList>
    </citation>
    <scope>NUCLEOTIDE SEQUENCE [LARGE SCALE GENOMIC DNA]</scope>
</reference>
<dbReference type="EMBL" id="BGPR01000028">
    <property type="protein sequence ID" value="GBL82359.1"/>
    <property type="molecule type" value="Genomic_DNA"/>
</dbReference>
<name>A0A4Y2AT03_ARAVE</name>
<evidence type="ECO:0000259" key="3">
    <source>
        <dbReference type="Pfam" id="PF22217"/>
    </source>
</evidence>
<evidence type="ECO:0000256" key="1">
    <source>
        <dbReference type="ARBA" id="ARBA00022630"/>
    </source>
</evidence>
<feature type="domain" description="Acyl-CoA dehydrogenase/oxidase C-terminal" evidence="2">
    <location>
        <begin position="31"/>
        <end position="103"/>
    </location>
</feature>
<gene>
    <name evidence="4" type="primary">acdh-11_0</name>
    <name evidence="4" type="ORF">AVEN_252516_1</name>
</gene>
<dbReference type="PANTHER" id="PTHR42707">
    <property type="entry name" value="ACYL-COA DEHYDROGENASE"/>
    <property type="match status" value="1"/>
</dbReference>
<dbReference type="InterPro" id="IPR036250">
    <property type="entry name" value="AcylCo_DH-like_C"/>
</dbReference>
<dbReference type="Pfam" id="PF00441">
    <property type="entry name" value="Acyl-CoA_dh_1"/>
    <property type="match status" value="1"/>
</dbReference>
<dbReference type="InterPro" id="IPR009075">
    <property type="entry name" value="AcylCo_DH/oxidase_C"/>
</dbReference>
<organism evidence="4 5">
    <name type="scientific">Araneus ventricosus</name>
    <name type="common">Orbweaver spider</name>
    <name type="synonym">Epeira ventricosa</name>
    <dbReference type="NCBI Taxonomy" id="182803"/>
    <lineage>
        <taxon>Eukaryota</taxon>
        <taxon>Metazoa</taxon>
        <taxon>Ecdysozoa</taxon>
        <taxon>Arthropoda</taxon>
        <taxon>Chelicerata</taxon>
        <taxon>Arachnida</taxon>
        <taxon>Araneae</taxon>
        <taxon>Araneomorphae</taxon>
        <taxon>Entelegynae</taxon>
        <taxon>Araneoidea</taxon>
        <taxon>Araneidae</taxon>
        <taxon>Araneus</taxon>
    </lineage>
</organism>
<dbReference type="GO" id="GO:0003995">
    <property type="term" value="F:acyl-CoA dehydrogenase activity"/>
    <property type="evidence" value="ECO:0007669"/>
    <property type="project" value="TreeGrafter"/>
</dbReference>
<dbReference type="InterPro" id="IPR052904">
    <property type="entry name" value="Acyl-CoA_dehydrogenase-like"/>
</dbReference>
<evidence type="ECO:0000313" key="5">
    <source>
        <dbReference type="Proteomes" id="UP000499080"/>
    </source>
</evidence>
<dbReference type="SUPFAM" id="SSF47203">
    <property type="entry name" value="Acyl-CoA dehydrogenase C-terminal domain-like"/>
    <property type="match status" value="1"/>
</dbReference>